<dbReference type="InParanoid" id="A0A1X7VNS5"/>
<protein>
    <submittedName>
        <fullName evidence="1">Uncharacterized protein</fullName>
    </submittedName>
</protein>
<dbReference type="EnsemblMetazoa" id="Aqu2.1.42051_001">
    <property type="protein sequence ID" value="Aqu2.1.42051_001"/>
    <property type="gene ID" value="Aqu2.1.42051"/>
</dbReference>
<accession>A0A1X7VNS5</accession>
<sequence length="25" mass="2965">TRNILINIFIIIIIWYSINCRSTSP</sequence>
<proteinExistence type="predicted"/>
<dbReference type="AlphaFoldDB" id="A0A1X7VNS5"/>
<organism evidence="1">
    <name type="scientific">Amphimedon queenslandica</name>
    <name type="common">Sponge</name>
    <dbReference type="NCBI Taxonomy" id="400682"/>
    <lineage>
        <taxon>Eukaryota</taxon>
        <taxon>Metazoa</taxon>
        <taxon>Porifera</taxon>
        <taxon>Demospongiae</taxon>
        <taxon>Heteroscleromorpha</taxon>
        <taxon>Haplosclerida</taxon>
        <taxon>Niphatidae</taxon>
        <taxon>Amphimedon</taxon>
    </lineage>
</organism>
<evidence type="ECO:0000313" key="1">
    <source>
        <dbReference type="EnsemblMetazoa" id="Aqu2.1.42051_001"/>
    </source>
</evidence>
<name>A0A1X7VNS5_AMPQE</name>
<reference evidence="1" key="1">
    <citation type="submission" date="2017-05" db="UniProtKB">
        <authorList>
            <consortium name="EnsemblMetazoa"/>
        </authorList>
    </citation>
    <scope>IDENTIFICATION</scope>
</reference>